<comment type="similarity">
    <text evidence="3">Belongs to the cytochrome P450 family.</text>
</comment>
<evidence type="ECO:0000256" key="1">
    <source>
        <dbReference type="ARBA" id="ARBA00001971"/>
    </source>
</evidence>
<evidence type="ECO:0000256" key="4">
    <source>
        <dbReference type="ARBA" id="ARBA00022617"/>
    </source>
</evidence>
<feature type="chain" id="PRO_5043452047" description="Cytochrome P450" evidence="9">
    <location>
        <begin position="19"/>
        <end position="444"/>
    </location>
</feature>
<evidence type="ECO:0008006" key="12">
    <source>
        <dbReference type="Google" id="ProtNLM"/>
    </source>
</evidence>
<evidence type="ECO:0000256" key="2">
    <source>
        <dbReference type="ARBA" id="ARBA00005179"/>
    </source>
</evidence>
<dbReference type="CDD" id="cd11065">
    <property type="entry name" value="CYP64-like"/>
    <property type="match status" value="1"/>
</dbReference>
<sequence>MEPYAILLSVSCLVVLLAWHFGKKPTAKLPPGPKPLPVVGNMLDIPSAKPWEAYMDYGRLYGQDIVHFKVFGRHSMIVNSRELAGELFEKRSRIYSDRPYLAMFDLYIKMGWADVGTVFMPYGSAWRQHRRLIQEGFRDSMAAEYLSIQSEKTYEFLTNLLEDPNDFRAHIRTLAAATIMGIVYGHDVTSADDYFVNLAERAAEALTTPTGTSAIVNIIPFMRHFPAWFPGCGFQNAAREIRGRVNDMMEKPYSVVVNGIASPVFFFLSQTSGTQKPSLLAKYLDRHRANNGSYNELAAIKQVCASAYGAGSDTTASALATFFLSMATHPHIQKRAQEHIDNLLSEGRLPTWADHPQLQYIEAIMRETLRWQPVTPLGFFHSATSDDTVNGYFIPKGTALSGNIWAMTRDPIVYPDPERFNPERFLTEDGTCNDDDVSFTFGFG</sequence>
<dbReference type="GO" id="GO:0005506">
    <property type="term" value="F:iron ion binding"/>
    <property type="evidence" value="ECO:0007669"/>
    <property type="project" value="InterPro"/>
</dbReference>
<dbReference type="Gene3D" id="1.10.630.10">
    <property type="entry name" value="Cytochrome P450"/>
    <property type="match status" value="1"/>
</dbReference>
<dbReference type="GO" id="GO:0020037">
    <property type="term" value="F:heme binding"/>
    <property type="evidence" value="ECO:0007669"/>
    <property type="project" value="InterPro"/>
</dbReference>
<evidence type="ECO:0000256" key="8">
    <source>
        <dbReference type="ARBA" id="ARBA00023033"/>
    </source>
</evidence>
<organism evidence="10 11">
    <name type="scientific">Paramarasmius palmivorus</name>
    <dbReference type="NCBI Taxonomy" id="297713"/>
    <lineage>
        <taxon>Eukaryota</taxon>
        <taxon>Fungi</taxon>
        <taxon>Dikarya</taxon>
        <taxon>Basidiomycota</taxon>
        <taxon>Agaricomycotina</taxon>
        <taxon>Agaricomycetes</taxon>
        <taxon>Agaricomycetidae</taxon>
        <taxon>Agaricales</taxon>
        <taxon>Marasmiineae</taxon>
        <taxon>Marasmiaceae</taxon>
        <taxon>Paramarasmius</taxon>
    </lineage>
</organism>
<comment type="cofactor">
    <cofactor evidence="1">
        <name>heme</name>
        <dbReference type="ChEBI" id="CHEBI:30413"/>
    </cofactor>
</comment>
<keyword evidence="5" id="KW-0479">Metal-binding</keyword>
<evidence type="ECO:0000256" key="6">
    <source>
        <dbReference type="ARBA" id="ARBA00023002"/>
    </source>
</evidence>
<evidence type="ECO:0000256" key="3">
    <source>
        <dbReference type="ARBA" id="ARBA00010617"/>
    </source>
</evidence>
<dbReference type="PANTHER" id="PTHR46300">
    <property type="entry name" value="P450, PUTATIVE (EUROFUNG)-RELATED-RELATED"/>
    <property type="match status" value="1"/>
</dbReference>
<keyword evidence="7" id="KW-0408">Iron</keyword>
<dbReference type="GO" id="GO:0016705">
    <property type="term" value="F:oxidoreductase activity, acting on paired donors, with incorporation or reduction of molecular oxygen"/>
    <property type="evidence" value="ECO:0007669"/>
    <property type="project" value="InterPro"/>
</dbReference>
<evidence type="ECO:0000313" key="11">
    <source>
        <dbReference type="Proteomes" id="UP001383192"/>
    </source>
</evidence>
<feature type="signal peptide" evidence="9">
    <location>
        <begin position="1"/>
        <end position="18"/>
    </location>
</feature>
<evidence type="ECO:0000313" key="10">
    <source>
        <dbReference type="EMBL" id="KAK7056374.1"/>
    </source>
</evidence>
<comment type="caution">
    <text evidence="10">The sequence shown here is derived from an EMBL/GenBank/DDBJ whole genome shotgun (WGS) entry which is preliminary data.</text>
</comment>
<dbReference type="InterPro" id="IPR001128">
    <property type="entry name" value="Cyt_P450"/>
</dbReference>
<keyword evidence="4" id="KW-0349">Heme</keyword>
<dbReference type="Pfam" id="PF00067">
    <property type="entry name" value="p450"/>
    <property type="match status" value="1"/>
</dbReference>
<dbReference type="EMBL" id="JAYKXP010000007">
    <property type="protein sequence ID" value="KAK7056374.1"/>
    <property type="molecule type" value="Genomic_DNA"/>
</dbReference>
<keyword evidence="6" id="KW-0560">Oxidoreductase</keyword>
<dbReference type="InterPro" id="IPR002401">
    <property type="entry name" value="Cyt_P450_E_grp-I"/>
</dbReference>
<evidence type="ECO:0000256" key="9">
    <source>
        <dbReference type="SAM" id="SignalP"/>
    </source>
</evidence>
<evidence type="ECO:0000256" key="5">
    <source>
        <dbReference type="ARBA" id="ARBA00022723"/>
    </source>
</evidence>
<proteinExistence type="inferred from homology"/>
<comment type="pathway">
    <text evidence="2">Secondary metabolite biosynthesis.</text>
</comment>
<dbReference type="PANTHER" id="PTHR46300:SF7">
    <property type="entry name" value="P450, PUTATIVE (EUROFUNG)-RELATED"/>
    <property type="match status" value="1"/>
</dbReference>
<dbReference type="Proteomes" id="UP001383192">
    <property type="component" value="Unassembled WGS sequence"/>
</dbReference>
<protein>
    <recommendedName>
        <fullName evidence="12">Cytochrome P450</fullName>
    </recommendedName>
</protein>
<keyword evidence="8" id="KW-0503">Monooxygenase</keyword>
<dbReference type="AlphaFoldDB" id="A0AAW0DU70"/>
<dbReference type="SUPFAM" id="SSF48264">
    <property type="entry name" value="Cytochrome P450"/>
    <property type="match status" value="1"/>
</dbReference>
<reference evidence="10 11" key="1">
    <citation type="submission" date="2024-01" db="EMBL/GenBank/DDBJ databases">
        <title>A draft genome for a cacao thread blight-causing isolate of Paramarasmius palmivorus.</title>
        <authorList>
            <person name="Baruah I.K."/>
            <person name="Bukari Y."/>
            <person name="Amoako-Attah I."/>
            <person name="Meinhardt L.W."/>
            <person name="Bailey B.A."/>
            <person name="Cohen S.P."/>
        </authorList>
    </citation>
    <scope>NUCLEOTIDE SEQUENCE [LARGE SCALE GENOMIC DNA]</scope>
    <source>
        <strain evidence="10 11">GH-12</strain>
    </source>
</reference>
<name>A0AAW0DU70_9AGAR</name>
<evidence type="ECO:0000256" key="7">
    <source>
        <dbReference type="ARBA" id="ARBA00023004"/>
    </source>
</evidence>
<accession>A0AAW0DU70</accession>
<dbReference type="GO" id="GO:0004497">
    <property type="term" value="F:monooxygenase activity"/>
    <property type="evidence" value="ECO:0007669"/>
    <property type="project" value="UniProtKB-KW"/>
</dbReference>
<keyword evidence="11" id="KW-1185">Reference proteome</keyword>
<keyword evidence="9" id="KW-0732">Signal</keyword>
<gene>
    <name evidence="10" type="ORF">VNI00_002928</name>
</gene>
<dbReference type="InterPro" id="IPR036396">
    <property type="entry name" value="Cyt_P450_sf"/>
</dbReference>
<dbReference type="PRINTS" id="PR00463">
    <property type="entry name" value="EP450I"/>
</dbReference>
<dbReference type="InterPro" id="IPR050364">
    <property type="entry name" value="Cytochrome_P450_fung"/>
</dbReference>